<dbReference type="EMBL" id="JAGKQM010000004">
    <property type="protein sequence ID" value="KAH0928755.1"/>
    <property type="molecule type" value="Genomic_DNA"/>
</dbReference>
<proteinExistence type="predicted"/>
<comment type="caution">
    <text evidence="1">The sequence shown here is derived from an EMBL/GenBank/DDBJ whole genome shotgun (WGS) entry which is preliminary data.</text>
</comment>
<sequence length="109" mass="11913">MFESWKGQYNVGGGHETNPLLAALKSFLTAFVKFWSDSEKVEHGVSTNLGLHAKSGVQKPGHKVNFPDDREEGSNAIDELLVATKVNVKQHIKILVPNCSGDQPLQAET</sequence>
<organism evidence="1 2">
    <name type="scientific">Brassica napus</name>
    <name type="common">Rape</name>
    <dbReference type="NCBI Taxonomy" id="3708"/>
    <lineage>
        <taxon>Eukaryota</taxon>
        <taxon>Viridiplantae</taxon>
        <taxon>Streptophyta</taxon>
        <taxon>Embryophyta</taxon>
        <taxon>Tracheophyta</taxon>
        <taxon>Spermatophyta</taxon>
        <taxon>Magnoliopsida</taxon>
        <taxon>eudicotyledons</taxon>
        <taxon>Gunneridae</taxon>
        <taxon>Pentapetalae</taxon>
        <taxon>rosids</taxon>
        <taxon>malvids</taxon>
        <taxon>Brassicales</taxon>
        <taxon>Brassicaceae</taxon>
        <taxon>Brassiceae</taxon>
        <taxon>Brassica</taxon>
    </lineage>
</organism>
<protein>
    <submittedName>
        <fullName evidence="1">Uncharacterized protein</fullName>
    </submittedName>
</protein>
<accession>A0ABQ8DH96</accession>
<evidence type="ECO:0000313" key="2">
    <source>
        <dbReference type="Proteomes" id="UP000824890"/>
    </source>
</evidence>
<name>A0ABQ8DH96_BRANA</name>
<dbReference type="Proteomes" id="UP000824890">
    <property type="component" value="Unassembled WGS sequence"/>
</dbReference>
<evidence type="ECO:0000313" key="1">
    <source>
        <dbReference type="EMBL" id="KAH0928755.1"/>
    </source>
</evidence>
<reference evidence="1 2" key="1">
    <citation type="submission" date="2021-05" db="EMBL/GenBank/DDBJ databases">
        <title>Genome Assembly of Synthetic Allotetraploid Brassica napus Reveals Homoeologous Exchanges between Subgenomes.</title>
        <authorList>
            <person name="Davis J.T."/>
        </authorList>
    </citation>
    <scope>NUCLEOTIDE SEQUENCE [LARGE SCALE GENOMIC DNA]</scope>
    <source>
        <strain evidence="2">cv. Da-Ae</strain>
        <tissue evidence="1">Seedling</tissue>
    </source>
</reference>
<gene>
    <name evidence="1" type="ORF">HID58_014482</name>
</gene>
<keyword evidence="2" id="KW-1185">Reference proteome</keyword>